<dbReference type="GO" id="GO:0005789">
    <property type="term" value="C:endoplasmic reticulum membrane"/>
    <property type="evidence" value="ECO:0007669"/>
    <property type="project" value="UniProtKB-SubCell"/>
</dbReference>
<organism evidence="15 16">
    <name type="scientific">Lottia gigantea</name>
    <name type="common">Giant owl limpet</name>
    <dbReference type="NCBI Taxonomy" id="225164"/>
    <lineage>
        <taxon>Eukaryota</taxon>
        <taxon>Metazoa</taxon>
        <taxon>Spiralia</taxon>
        <taxon>Lophotrochozoa</taxon>
        <taxon>Mollusca</taxon>
        <taxon>Gastropoda</taxon>
        <taxon>Patellogastropoda</taxon>
        <taxon>Lottioidea</taxon>
        <taxon>Lottiidae</taxon>
        <taxon>Lottia</taxon>
    </lineage>
</organism>
<dbReference type="PROSITE" id="PS00086">
    <property type="entry name" value="CYTOCHROME_P450"/>
    <property type="match status" value="1"/>
</dbReference>
<dbReference type="OMA" id="WSDATCF"/>
<dbReference type="STRING" id="225164.V3ZU15"/>
<evidence type="ECO:0000256" key="8">
    <source>
        <dbReference type="ARBA" id="ARBA00022848"/>
    </source>
</evidence>
<name>V3ZU15_LOTGI</name>
<evidence type="ECO:0000256" key="2">
    <source>
        <dbReference type="ARBA" id="ARBA00004174"/>
    </source>
</evidence>
<dbReference type="GO" id="GO:0004508">
    <property type="term" value="F:steroid 17-alpha-monooxygenase activity"/>
    <property type="evidence" value="ECO:0007669"/>
    <property type="project" value="TreeGrafter"/>
</dbReference>
<comment type="cofactor">
    <cofactor evidence="1 13">
        <name>heme</name>
        <dbReference type="ChEBI" id="CHEBI:30413"/>
    </cofactor>
</comment>
<evidence type="ECO:0000313" key="15">
    <source>
        <dbReference type="EMBL" id="ESO94963.1"/>
    </source>
</evidence>
<feature type="non-terminal residue" evidence="15">
    <location>
        <position position="1"/>
    </location>
</feature>
<dbReference type="InterPro" id="IPR002401">
    <property type="entry name" value="Cyt_P450_E_grp-I"/>
</dbReference>
<gene>
    <name evidence="15" type="ORF">LOTGIDRAFT_63600</name>
</gene>
<proteinExistence type="inferred from homology"/>
<dbReference type="InterPro" id="IPR017972">
    <property type="entry name" value="Cyt_P450_CS"/>
</dbReference>
<evidence type="ECO:0000256" key="7">
    <source>
        <dbReference type="ARBA" id="ARBA00022824"/>
    </source>
</evidence>
<evidence type="ECO:0000256" key="6">
    <source>
        <dbReference type="ARBA" id="ARBA00022723"/>
    </source>
</evidence>
<dbReference type="RefSeq" id="XP_009054138.1">
    <property type="nucleotide sequence ID" value="XM_009055890.1"/>
</dbReference>
<keyword evidence="9 14" id="KW-0560">Oxidoreductase</keyword>
<evidence type="ECO:0000256" key="1">
    <source>
        <dbReference type="ARBA" id="ARBA00001971"/>
    </source>
</evidence>
<protein>
    <submittedName>
        <fullName evidence="15">Uncharacterized protein</fullName>
    </submittedName>
</protein>
<dbReference type="GO" id="GO:0005506">
    <property type="term" value="F:iron ion binding"/>
    <property type="evidence" value="ECO:0007669"/>
    <property type="project" value="InterPro"/>
</dbReference>
<evidence type="ECO:0000256" key="14">
    <source>
        <dbReference type="RuleBase" id="RU000461"/>
    </source>
</evidence>
<comment type="similarity">
    <text evidence="4 14">Belongs to the cytochrome P450 family.</text>
</comment>
<dbReference type="InterPro" id="IPR001128">
    <property type="entry name" value="Cyt_P450"/>
</dbReference>
<dbReference type="FunFam" id="1.10.630.10:FF:000238">
    <property type="entry name" value="Cytochrome P450 2A6"/>
    <property type="match status" value="1"/>
</dbReference>
<dbReference type="GO" id="GO:0020037">
    <property type="term" value="F:heme binding"/>
    <property type="evidence" value="ECO:0007669"/>
    <property type="project" value="InterPro"/>
</dbReference>
<evidence type="ECO:0000256" key="3">
    <source>
        <dbReference type="ARBA" id="ARBA00004406"/>
    </source>
</evidence>
<dbReference type="EMBL" id="KB201701">
    <property type="protein sequence ID" value="ESO94963.1"/>
    <property type="molecule type" value="Genomic_DNA"/>
</dbReference>
<dbReference type="HOGENOM" id="CLU_001570_22_0_1"/>
<feature type="binding site" description="axial binding residue" evidence="13">
    <location>
        <position position="390"/>
    </location>
    <ligand>
        <name>heme</name>
        <dbReference type="ChEBI" id="CHEBI:30413"/>
    </ligand>
    <ligandPart>
        <name>Fe</name>
        <dbReference type="ChEBI" id="CHEBI:18248"/>
    </ligandPart>
</feature>
<keyword evidence="11 14" id="KW-0503">Monooxygenase</keyword>
<keyword evidence="8" id="KW-0492">Microsome</keyword>
<evidence type="ECO:0000256" key="9">
    <source>
        <dbReference type="ARBA" id="ARBA00023002"/>
    </source>
</evidence>
<dbReference type="KEGG" id="lgi:LOTGIDRAFT_63600"/>
<dbReference type="GeneID" id="20251677"/>
<dbReference type="Proteomes" id="UP000030746">
    <property type="component" value="Unassembled WGS sequence"/>
</dbReference>
<keyword evidence="7" id="KW-0256">Endoplasmic reticulum</keyword>
<evidence type="ECO:0000256" key="12">
    <source>
        <dbReference type="ARBA" id="ARBA00023136"/>
    </source>
</evidence>
<keyword evidence="12" id="KW-0472">Membrane</keyword>
<evidence type="ECO:0000256" key="11">
    <source>
        <dbReference type="ARBA" id="ARBA00023033"/>
    </source>
</evidence>
<keyword evidence="16" id="KW-1185">Reference proteome</keyword>
<keyword evidence="5 13" id="KW-0349">Heme</keyword>
<dbReference type="GO" id="GO:0042448">
    <property type="term" value="P:progesterone metabolic process"/>
    <property type="evidence" value="ECO:0007669"/>
    <property type="project" value="TreeGrafter"/>
</dbReference>
<dbReference type="GO" id="GO:0042446">
    <property type="term" value="P:hormone biosynthetic process"/>
    <property type="evidence" value="ECO:0007669"/>
    <property type="project" value="TreeGrafter"/>
</dbReference>
<dbReference type="OrthoDB" id="1470350at2759"/>
<evidence type="ECO:0000256" key="4">
    <source>
        <dbReference type="ARBA" id="ARBA00010617"/>
    </source>
</evidence>
<dbReference type="Gene3D" id="1.10.630.10">
    <property type="entry name" value="Cytochrome P450"/>
    <property type="match status" value="1"/>
</dbReference>
<evidence type="ECO:0000256" key="13">
    <source>
        <dbReference type="PIRSR" id="PIRSR602401-1"/>
    </source>
</evidence>
<comment type="subcellular location">
    <subcellularLocation>
        <location evidence="3">Endoplasmic reticulum membrane</location>
        <topology evidence="3">Peripheral membrane protein</topology>
    </subcellularLocation>
    <subcellularLocation>
        <location evidence="2">Microsome membrane</location>
        <topology evidence="2">Peripheral membrane protein</topology>
    </subcellularLocation>
</comment>
<accession>V3ZU15</accession>
<feature type="non-terminal residue" evidence="15">
    <location>
        <position position="448"/>
    </location>
</feature>
<dbReference type="PRINTS" id="PR00463">
    <property type="entry name" value="EP450I"/>
</dbReference>
<dbReference type="PRINTS" id="PR00385">
    <property type="entry name" value="P450"/>
</dbReference>
<dbReference type="PANTHER" id="PTHR24289">
    <property type="entry name" value="STEROID 17-ALPHA-HYDROXYLASE/17,20 LYASE"/>
    <property type="match status" value="1"/>
</dbReference>
<sequence length="448" mass="51658">PHIVLTEWAKKYGTIFQMKLFNEEIVVLNDYMSIYEGLVMNGTALSGRPPMYRTAQNERNEHSIVWQTYTSKLIFLRKHVHQSFKMYGQGLEQLEYKCKSEIKELIQRFESNLGSKIDPQYAIYDSVCNVMMELILGTKEDKEAKLERVKELNVAFNEVFGSGSSRKIDFIPWLRRFGSREQTKLMEALKLRDDIWNKEIKILLKSNNNQEEGVIQSLLNKRHDSNCQDINITENTAKEVFTNLILAGTDTTATALTSLLLIFLNYPEVQDRMFQEISSVIGTETSPSLHHRESLSYCEAVLLELLRYLSHVPLAVPHYSIENTAIGGKNIPAGLTVYINLWALHHDESIWNSPWMFDPERFLDSRGQIMAPGSIVRRRLMVFGAGRRVCLGETLAKNRLFLFVTSLVQKLKFTHDTREELPNCDPRTFDMGLVLHPKPFKLMVSSRD</sequence>
<dbReference type="AlphaFoldDB" id="V3ZU15"/>
<dbReference type="SUPFAM" id="SSF48264">
    <property type="entry name" value="Cytochrome P450"/>
    <property type="match status" value="1"/>
</dbReference>
<keyword evidence="6 13" id="KW-0479">Metal-binding</keyword>
<evidence type="ECO:0000313" key="16">
    <source>
        <dbReference type="Proteomes" id="UP000030746"/>
    </source>
</evidence>
<dbReference type="Pfam" id="PF00067">
    <property type="entry name" value="p450"/>
    <property type="match status" value="1"/>
</dbReference>
<reference evidence="15 16" key="1">
    <citation type="journal article" date="2013" name="Nature">
        <title>Insights into bilaterian evolution from three spiralian genomes.</title>
        <authorList>
            <person name="Simakov O."/>
            <person name="Marletaz F."/>
            <person name="Cho S.J."/>
            <person name="Edsinger-Gonzales E."/>
            <person name="Havlak P."/>
            <person name="Hellsten U."/>
            <person name="Kuo D.H."/>
            <person name="Larsson T."/>
            <person name="Lv J."/>
            <person name="Arendt D."/>
            <person name="Savage R."/>
            <person name="Osoegawa K."/>
            <person name="de Jong P."/>
            <person name="Grimwood J."/>
            <person name="Chapman J.A."/>
            <person name="Shapiro H."/>
            <person name="Aerts A."/>
            <person name="Otillar R.P."/>
            <person name="Terry A.Y."/>
            <person name="Boore J.L."/>
            <person name="Grigoriev I.V."/>
            <person name="Lindberg D.R."/>
            <person name="Seaver E.C."/>
            <person name="Weisblat D.A."/>
            <person name="Putnam N.H."/>
            <person name="Rokhsar D.S."/>
        </authorList>
    </citation>
    <scope>NUCLEOTIDE SEQUENCE [LARGE SCALE GENOMIC DNA]</scope>
</reference>
<keyword evidence="10 13" id="KW-0408">Iron</keyword>
<dbReference type="InterPro" id="IPR036396">
    <property type="entry name" value="Cyt_P450_sf"/>
</dbReference>
<evidence type="ECO:0000256" key="10">
    <source>
        <dbReference type="ARBA" id="ARBA00023004"/>
    </source>
</evidence>
<dbReference type="PANTHER" id="PTHR24289:SF1">
    <property type="entry name" value="STEROID 17-ALPHA-HYDROXYLASE_17,20 LYASE"/>
    <property type="match status" value="1"/>
</dbReference>
<evidence type="ECO:0000256" key="5">
    <source>
        <dbReference type="ARBA" id="ARBA00022617"/>
    </source>
</evidence>
<dbReference type="CTD" id="20251677"/>